<accession>A0A2T9YHG6</accession>
<keyword evidence="6 7" id="KW-0030">Aminoacyl-tRNA synthetase</keyword>
<keyword evidence="4 7" id="KW-0067">ATP-binding</keyword>
<keyword evidence="2 7" id="KW-0436">Ligase</keyword>
<dbReference type="Gene3D" id="2.170.220.10">
    <property type="match status" value="1"/>
</dbReference>
<evidence type="ECO:0000256" key="2">
    <source>
        <dbReference type="ARBA" id="ARBA00022598"/>
    </source>
</evidence>
<dbReference type="InterPro" id="IPR015413">
    <property type="entry name" value="Methionyl/Leucyl_tRNA_Synth"/>
</dbReference>
<dbReference type="SUPFAM" id="SSF52374">
    <property type="entry name" value="Nucleotidylyl transferase"/>
    <property type="match status" value="1"/>
</dbReference>
<dbReference type="STRING" id="133381.A0A2T9YHG6"/>
<keyword evidence="5 7" id="KW-0648">Protein biosynthesis</keyword>
<dbReference type="GO" id="GO:0006431">
    <property type="term" value="P:methionyl-tRNA aminoacylation"/>
    <property type="evidence" value="ECO:0007669"/>
    <property type="project" value="TreeGrafter"/>
</dbReference>
<proteinExistence type="inferred from homology"/>
<comment type="caution">
    <text evidence="9">The sequence shown here is derived from an EMBL/GenBank/DDBJ whole genome shotgun (WGS) entry which is preliminary data.</text>
</comment>
<dbReference type="InterPro" id="IPR014729">
    <property type="entry name" value="Rossmann-like_a/b/a_fold"/>
</dbReference>
<name>A0A2T9YHG6_9FUNG</name>
<reference evidence="9 10" key="1">
    <citation type="journal article" date="2018" name="MBio">
        <title>Comparative Genomics Reveals the Core Gene Toolbox for the Fungus-Insect Symbiosis.</title>
        <authorList>
            <person name="Wang Y."/>
            <person name="Stata M."/>
            <person name="Wang W."/>
            <person name="Stajich J.E."/>
            <person name="White M.M."/>
            <person name="Moncalvo J.M."/>
        </authorList>
    </citation>
    <scope>NUCLEOTIDE SEQUENCE [LARGE SCALE GENOMIC DNA]</scope>
    <source>
        <strain evidence="9 10">SC-DP-2</strain>
    </source>
</reference>
<dbReference type="SUPFAM" id="SSF47323">
    <property type="entry name" value="Anticodon-binding domain of a subclass of class I aminoacyl-tRNA synthetases"/>
    <property type="match status" value="1"/>
</dbReference>
<evidence type="ECO:0000313" key="10">
    <source>
        <dbReference type="Proteomes" id="UP000245609"/>
    </source>
</evidence>
<keyword evidence="10" id="KW-1185">Reference proteome</keyword>
<dbReference type="InterPro" id="IPR009080">
    <property type="entry name" value="tRNAsynth_Ia_anticodon-bd"/>
</dbReference>
<evidence type="ECO:0000313" key="9">
    <source>
        <dbReference type="EMBL" id="PVU91755.1"/>
    </source>
</evidence>
<sequence>MFIRKLLTNNSYRVPLKHASLGHQITRKNLFSSLGNKNKVFVATPIFYVNAAPHIGHVYSSVLADILTRFYALQENSVKLSTGTDEHGLKVRHSSFLDNEISKIPTSEPNTYEYISNETGSKVEWTQEENYKFRLSKFNDILFQKIKSDEILISPESRKNEILSWLKNGIQDISVSRPKSRLSWGIPVPNDDTQTIYVWIDALTNYLTVDGFYDPSYTSPNFFPPTYHIVGKDILKFHAVYWPALLLGADLPLPRRIVAHGHWTIDDSKMSKSKGNVADPIAAINEFGVDAFRYFLARDGDIGFDNNYSEKNIQHRYNTELVAHLGNFISRCLSSKLGFNSALFANVVDQISKNGVQNQDLDLHNNLLELPSIIEGLYKDANFSKVLVSLNQTLSLANKHFSNNEPWNLTKNSDPSNPSDRLTTVGFYSLETIRIVSILLSPIIPTKSSQILDTLNTPNDQRSWKFSKFGSGWAKFLDSSSPLKQNISHIFPRKL</sequence>
<dbReference type="GO" id="GO:0005524">
    <property type="term" value="F:ATP binding"/>
    <property type="evidence" value="ECO:0007669"/>
    <property type="project" value="UniProtKB-KW"/>
</dbReference>
<evidence type="ECO:0000256" key="6">
    <source>
        <dbReference type="ARBA" id="ARBA00023146"/>
    </source>
</evidence>
<feature type="domain" description="Methionyl/Leucyl tRNA synthetase" evidence="8">
    <location>
        <begin position="41"/>
        <end position="93"/>
    </location>
</feature>
<dbReference type="Gene3D" id="1.10.730.10">
    <property type="entry name" value="Isoleucyl-tRNA Synthetase, Domain 1"/>
    <property type="match status" value="1"/>
</dbReference>
<dbReference type="PANTHER" id="PTHR43326:SF1">
    <property type="entry name" value="METHIONINE--TRNA LIGASE, MITOCHONDRIAL"/>
    <property type="match status" value="1"/>
</dbReference>
<evidence type="ECO:0000256" key="4">
    <source>
        <dbReference type="ARBA" id="ARBA00022840"/>
    </source>
</evidence>
<evidence type="ECO:0000256" key="7">
    <source>
        <dbReference type="RuleBase" id="RU363039"/>
    </source>
</evidence>
<protein>
    <recommendedName>
        <fullName evidence="8">Methionyl/Leucyl tRNA synthetase domain-containing protein</fullName>
    </recommendedName>
</protein>
<evidence type="ECO:0000256" key="3">
    <source>
        <dbReference type="ARBA" id="ARBA00022741"/>
    </source>
</evidence>
<dbReference type="InterPro" id="IPR023457">
    <property type="entry name" value="Met-tRNA_synth_2"/>
</dbReference>
<comment type="similarity">
    <text evidence="1 7">Belongs to the class-I aminoacyl-tRNA synthetase family.</text>
</comment>
<keyword evidence="3 7" id="KW-0547">Nucleotide-binding</keyword>
<gene>
    <name evidence="9" type="ORF">BB560_006106</name>
</gene>
<evidence type="ECO:0000259" key="8">
    <source>
        <dbReference type="Pfam" id="PF09334"/>
    </source>
</evidence>
<dbReference type="OrthoDB" id="24670at2759"/>
<dbReference type="GO" id="GO:0004825">
    <property type="term" value="F:methionine-tRNA ligase activity"/>
    <property type="evidence" value="ECO:0007669"/>
    <property type="project" value="InterPro"/>
</dbReference>
<feature type="domain" description="Methionyl/Leucyl tRNA synthetase" evidence="8">
    <location>
        <begin position="116"/>
        <end position="333"/>
    </location>
</feature>
<dbReference type="PANTHER" id="PTHR43326">
    <property type="entry name" value="METHIONYL-TRNA SYNTHETASE"/>
    <property type="match status" value="1"/>
</dbReference>
<organism evidence="9 10">
    <name type="scientific">Smittium megazygosporum</name>
    <dbReference type="NCBI Taxonomy" id="133381"/>
    <lineage>
        <taxon>Eukaryota</taxon>
        <taxon>Fungi</taxon>
        <taxon>Fungi incertae sedis</taxon>
        <taxon>Zoopagomycota</taxon>
        <taxon>Kickxellomycotina</taxon>
        <taxon>Harpellomycetes</taxon>
        <taxon>Harpellales</taxon>
        <taxon>Legeriomycetaceae</taxon>
        <taxon>Smittium</taxon>
    </lineage>
</organism>
<evidence type="ECO:0000256" key="1">
    <source>
        <dbReference type="ARBA" id="ARBA00005594"/>
    </source>
</evidence>
<dbReference type="Gene3D" id="3.40.50.620">
    <property type="entry name" value="HUPs"/>
    <property type="match status" value="2"/>
</dbReference>
<evidence type="ECO:0000256" key="5">
    <source>
        <dbReference type="ARBA" id="ARBA00022917"/>
    </source>
</evidence>
<dbReference type="EMBL" id="MBFS01002846">
    <property type="protein sequence ID" value="PVU91755.1"/>
    <property type="molecule type" value="Genomic_DNA"/>
</dbReference>
<dbReference type="Proteomes" id="UP000245609">
    <property type="component" value="Unassembled WGS sequence"/>
</dbReference>
<dbReference type="AlphaFoldDB" id="A0A2T9YHG6"/>
<dbReference type="Pfam" id="PF09334">
    <property type="entry name" value="tRNA-synt_1g"/>
    <property type="match status" value="2"/>
</dbReference>